<name>A0ABR4JKE6_9EURO</name>
<evidence type="ECO:0000313" key="2">
    <source>
        <dbReference type="Proteomes" id="UP001610446"/>
    </source>
</evidence>
<proteinExistence type="predicted"/>
<comment type="caution">
    <text evidence="1">The sequence shown here is derived from an EMBL/GenBank/DDBJ whole genome shotgun (WGS) entry which is preliminary data.</text>
</comment>
<gene>
    <name evidence="1" type="ORF">BJY01DRAFT_249973</name>
</gene>
<evidence type="ECO:0000313" key="1">
    <source>
        <dbReference type="EMBL" id="KAL2840511.1"/>
    </source>
</evidence>
<evidence type="ECO:0008006" key="3">
    <source>
        <dbReference type="Google" id="ProtNLM"/>
    </source>
</evidence>
<dbReference type="Proteomes" id="UP001610446">
    <property type="component" value="Unassembled WGS sequence"/>
</dbReference>
<dbReference type="InterPro" id="IPR015943">
    <property type="entry name" value="WD40/YVTN_repeat-like_dom_sf"/>
</dbReference>
<organism evidence="1 2">
    <name type="scientific">Aspergillus pseudoustus</name>
    <dbReference type="NCBI Taxonomy" id="1810923"/>
    <lineage>
        <taxon>Eukaryota</taxon>
        <taxon>Fungi</taxon>
        <taxon>Dikarya</taxon>
        <taxon>Ascomycota</taxon>
        <taxon>Pezizomycotina</taxon>
        <taxon>Eurotiomycetes</taxon>
        <taxon>Eurotiomycetidae</taxon>
        <taxon>Eurotiales</taxon>
        <taxon>Aspergillaceae</taxon>
        <taxon>Aspergillus</taxon>
        <taxon>Aspergillus subgen. Nidulantes</taxon>
    </lineage>
</organism>
<dbReference type="InterPro" id="IPR011047">
    <property type="entry name" value="Quinoprotein_ADH-like_sf"/>
</dbReference>
<keyword evidence="2" id="KW-1185">Reference proteome</keyword>
<dbReference type="SUPFAM" id="SSF81383">
    <property type="entry name" value="F-box domain"/>
    <property type="match status" value="1"/>
</dbReference>
<dbReference type="SUPFAM" id="SSF50998">
    <property type="entry name" value="Quinoprotein alcohol dehydrogenase-like"/>
    <property type="match status" value="1"/>
</dbReference>
<dbReference type="Gene3D" id="2.130.10.10">
    <property type="entry name" value="YVTN repeat-like/Quinoprotein amine dehydrogenase"/>
    <property type="match status" value="1"/>
</dbReference>
<reference evidence="1 2" key="1">
    <citation type="submission" date="2024-07" db="EMBL/GenBank/DDBJ databases">
        <title>Section-level genome sequencing and comparative genomics of Aspergillus sections Usti and Cavernicolus.</title>
        <authorList>
            <consortium name="Lawrence Berkeley National Laboratory"/>
            <person name="Nybo J.L."/>
            <person name="Vesth T.C."/>
            <person name="Theobald S."/>
            <person name="Frisvad J.C."/>
            <person name="Larsen T.O."/>
            <person name="Kjaerboelling I."/>
            <person name="Rothschild-Mancinelli K."/>
            <person name="Lyhne E.K."/>
            <person name="Kogle M.E."/>
            <person name="Barry K."/>
            <person name="Clum A."/>
            <person name="Na H."/>
            <person name="Ledsgaard L."/>
            <person name="Lin J."/>
            <person name="Lipzen A."/>
            <person name="Kuo A."/>
            <person name="Riley R."/>
            <person name="Mondo S."/>
            <person name="Labutti K."/>
            <person name="Haridas S."/>
            <person name="Pangalinan J."/>
            <person name="Salamov A.A."/>
            <person name="Simmons B.A."/>
            <person name="Magnuson J.K."/>
            <person name="Chen J."/>
            <person name="Drula E."/>
            <person name="Henrissat B."/>
            <person name="Wiebenga A."/>
            <person name="Lubbers R.J."/>
            <person name="Gomes A.C."/>
            <person name="Makela M.R."/>
            <person name="Stajich J."/>
            <person name="Grigoriev I.V."/>
            <person name="Mortensen U.H."/>
            <person name="De Vries R.P."/>
            <person name="Baker S.E."/>
            <person name="Andersen M.R."/>
        </authorList>
    </citation>
    <scope>NUCLEOTIDE SEQUENCE [LARGE SCALE GENOMIC DNA]</scope>
    <source>
        <strain evidence="1 2">CBS 123904</strain>
    </source>
</reference>
<dbReference type="EMBL" id="JBFXLU010000120">
    <property type="protein sequence ID" value="KAL2840511.1"/>
    <property type="molecule type" value="Genomic_DNA"/>
</dbReference>
<sequence>MPDPFQTLSIECASGILEHLSVADIARCEGVSRGWAVFVRQWMVSPGLRLHFQNDIGLSDRCDLKECAWYFKEQAAVQKHIERGEPCAVREYKRAAVFITAGNYCAWVEHKEGIFWQDLSYKPDGSLHPVMKLDAIVVDENLHEQEKFVILGASGHLLVRYRTLPGWTDEEPGVEDALFCLDTGSQLWCRRCHGVEQKYVPMLVGEDRVYFGTVTCGSGPSKLRAYALESGELLYDTETIVPHTNCFSGMDDTRGYRFGHPLEFLRAGKEELILAFKTEVGFRNHMATIWLINGADGSLRQKTRALMIGGPSYVRVSPNRTAFSIISHRAYLPLIKVETFARQSNGEFASTCVDVIDPQTDCQPHLLSLDPFAGCILALEGDPASVHCSRLVEAVDPDTVSRIKVKTPAQLLVSPRGHEDRQLIPIGSCTISLPPRSKRARLRRPFPSRDSRLHHVRFTDGYRAVIQWVDGTIFVLDFAPGRYR</sequence>
<protein>
    <recommendedName>
        <fullName evidence="3">F-box domain-containing protein</fullName>
    </recommendedName>
</protein>
<accession>A0ABR4JKE6</accession>
<dbReference type="InterPro" id="IPR036047">
    <property type="entry name" value="F-box-like_dom_sf"/>
</dbReference>